<accession>A0AAN6UJG1</accession>
<dbReference type="Proteomes" id="UP001304895">
    <property type="component" value="Unassembled WGS sequence"/>
</dbReference>
<evidence type="ECO:0000313" key="2">
    <source>
        <dbReference type="EMBL" id="KAK4133864.1"/>
    </source>
</evidence>
<feature type="compositionally biased region" description="Pro residues" evidence="1">
    <location>
        <begin position="200"/>
        <end position="214"/>
    </location>
</feature>
<feature type="compositionally biased region" description="Polar residues" evidence="1">
    <location>
        <begin position="23"/>
        <end position="35"/>
    </location>
</feature>
<proteinExistence type="predicted"/>
<feature type="region of interest" description="Disordered" evidence="1">
    <location>
        <begin position="1"/>
        <end position="35"/>
    </location>
</feature>
<evidence type="ECO:0000256" key="1">
    <source>
        <dbReference type="SAM" id="MobiDB-lite"/>
    </source>
</evidence>
<reference evidence="2" key="1">
    <citation type="journal article" date="2023" name="Mol. Phylogenet. Evol.">
        <title>Genome-scale phylogeny and comparative genomics of the fungal order Sordariales.</title>
        <authorList>
            <person name="Hensen N."/>
            <person name="Bonometti L."/>
            <person name="Westerberg I."/>
            <person name="Brannstrom I.O."/>
            <person name="Guillou S."/>
            <person name="Cros-Aarteil S."/>
            <person name="Calhoun S."/>
            <person name="Haridas S."/>
            <person name="Kuo A."/>
            <person name="Mondo S."/>
            <person name="Pangilinan J."/>
            <person name="Riley R."/>
            <person name="LaButti K."/>
            <person name="Andreopoulos B."/>
            <person name="Lipzen A."/>
            <person name="Chen C."/>
            <person name="Yan M."/>
            <person name="Daum C."/>
            <person name="Ng V."/>
            <person name="Clum A."/>
            <person name="Steindorff A."/>
            <person name="Ohm R.A."/>
            <person name="Martin F."/>
            <person name="Silar P."/>
            <person name="Natvig D.O."/>
            <person name="Lalanne C."/>
            <person name="Gautier V."/>
            <person name="Ament-Velasquez S.L."/>
            <person name="Kruys A."/>
            <person name="Hutchinson M.I."/>
            <person name="Powell A.J."/>
            <person name="Barry K."/>
            <person name="Miller A.N."/>
            <person name="Grigoriev I.V."/>
            <person name="Debuchy R."/>
            <person name="Gladieux P."/>
            <person name="Hiltunen Thoren M."/>
            <person name="Johannesson H."/>
        </authorList>
    </citation>
    <scope>NUCLEOTIDE SEQUENCE</scope>
    <source>
        <strain evidence="2">CBS 123565</strain>
    </source>
</reference>
<dbReference type="EMBL" id="MU853410">
    <property type="protein sequence ID" value="KAK4133864.1"/>
    <property type="molecule type" value="Genomic_DNA"/>
</dbReference>
<keyword evidence="3" id="KW-1185">Reference proteome</keyword>
<evidence type="ECO:0000313" key="3">
    <source>
        <dbReference type="Proteomes" id="UP001304895"/>
    </source>
</evidence>
<reference evidence="2" key="2">
    <citation type="submission" date="2023-05" db="EMBL/GenBank/DDBJ databases">
        <authorList>
            <consortium name="Lawrence Berkeley National Laboratory"/>
            <person name="Steindorff A."/>
            <person name="Hensen N."/>
            <person name="Bonometti L."/>
            <person name="Westerberg I."/>
            <person name="Brannstrom I.O."/>
            <person name="Guillou S."/>
            <person name="Cros-Aarteil S."/>
            <person name="Calhoun S."/>
            <person name="Haridas S."/>
            <person name="Kuo A."/>
            <person name="Mondo S."/>
            <person name="Pangilinan J."/>
            <person name="Riley R."/>
            <person name="Labutti K."/>
            <person name="Andreopoulos B."/>
            <person name="Lipzen A."/>
            <person name="Chen C."/>
            <person name="Yanf M."/>
            <person name="Daum C."/>
            <person name="Ng V."/>
            <person name="Clum A."/>
            <person name="Ohm R."/>
            <person name="Martin F."/>
            <person name="Silar P."/>
            <person name="Natvig D."/>
            <person name="Lalanne C."/>
            <person name="Gautier V."/>
            <person name="Ament-Velasquez S.L."/>
            <person name="Kruys A."/>
            <person name="Hutchinson M.I."/>
            <person name="Powell A.J."/>
            <person name="Barry K."/>
            <person name="Miller A.N."/>
            <person name="Grigoriev I.V."/>
            <person name="Debuchy R."/>
            <person name="Gladieux P."/>
            <person name="Thoren M.H."/>
            <person name="Johannesson H."/>
        </authorList>
    </citation>
    <scope>NUCLEOTIDE SEQUENCE</scope>
    <source>
        <strain evidence="2">CBS 123565</strain>
    </source>
</reference>
<feature type="region of interest" description="Disordered" evidence="1">
    <location>
        <begin position="196"/>
        <end position="221"/>
    </location>
</feature>
<name>A0AAN6UJG1_9PEZI</name>
<organism evidence="2 3">
    <name type="scientific">Trichocladium antarcticum</name>
    <dbReference type="NCBI Taxonomy" id="1450529"/>
    <lineage>
        <taxon>Eukaryota</taxon>
        <taxon>Fungi</taxon>
        <taxon>Dikarya</taxon>
        <taxon>Ascomycota</taxon>
        <taxon>Pezizomycotina</taxon>
        <taxon>Sordariomycetes</taxon>
        <taxon>Sordariomycetidae</taxon>
        <taxon>Sordariales</taxon>
        <taxon>Chaetomiaceae</taxon>
        <taxon>Trichocladium</taxon>
    </lineage>
</organism>
<sequence>MSNTNHVFDTHSPTGLGIIPSVESGSRGYTTNGGTSTLQRSFWQLPRAVIMQHEPPGICRAKQYEKTTRHSPQPALTRDCVGAAVSFAGREGFPDCRAQTREDLSRADWLVVCGGLSIQGGIELAAQPQAERRPIIACGEEHPRSQAGLGWCPVSQTIGLPADLTRPGEGSGRARSAGVAYDYVYPCRANLGAFLGERSPPVPSPGPAPPPPGTPARHQEQALRSTGWSNITNFLCAWESAMQYGYAAPVSRRILAPMLLSCACYPCQHASRNHFPHFHKPCAGSDTRRGLARTAEALKR</sequence>
<dbReference type="AlphaFoldDB" id="A0AAN6UJG1"/>
<protein>
    <submittedName>
        <fullName evidence="2">Uncharacterized protein</fullName>
    </submittedName>
</protein>
<gene>
    <name evidence="2" type="ORF">BT67DRAFT_32897</name>
</gene>
<comment type="caution">
    <text evidence="2">The sequence shown here is derived from an EMBL/GenBank/DDBJ whole genome shotgun (WGS) entry which is preliminary data.</text>
</comment>
<feature type="compositionally biased region" description="Polar residues" evidence="1">
    <location>
        <begin position="1"/>
        <end position="13"/>
    </location>
</feature>